<comment type="caution">
    <text evidence="1">The sequence shown here is derived from an EMBL/GenBank/DDBJ whole genome shotgun (WGS) entry which is preliminary data.</text>
</comment>
<sequence length="68" mass="7926">MLRWSRIRGASLVTGSINADQFILFFPRTTPLHNPPAHHGRKNLPPKWDRHPAYQMVEAERAKRSLRP</sequence>
<dbReference type="AlphaFoldDB" id="A0A016VGC2"/>
<organism evidence="1 2">
    <name type="scientific">Ancylostoma ceylanicum</name>
    <dbReference type="NCBI Taxonomy" id="53326"/>
    <lineage>
        <taxon>Eukaryota</taxon>
        <taxon>Metazoa</taxon>
        <taxon>Ecdysozoa</taxon>
        <taxon>Nematoda</taxon>
        <taxon>Chromadorea</taxon>
        <taxon>Rhabditida</taxon>
        <taxon>Rhabditina</taxon>
        <taxon>Rhabditomorpha</taxon>
        <taxon>Strongyloidea</taxon>
        <taxon>Ancylostomatidae</taxon>
        <taxon>Ancylostomatinae</taxon>
        <taxon>Ancylostoma</taxon>
    </lineage>
</organism>
<proteinExistence type="predicted"/>
<dbReference type="EMBL" id="JARK01001346">
    <property type="protein sequence ID" value="EYC26356.1"/>
    <property type="molecule type" value="Genomic_DNA"/>
</dbReference>
<name>A0A016VGC2_9BILA</name>
<keyword evidence="2" id="KW-1185">Reference proteome</keyword>
<accession>A0A016VGC2</accession>
<gene>
    <name evidence="1" type="primary">Acey_s0010.g1109</name>
    <name evidence="1" type="ORF">Y032_0010g1109</name>
</gene>
<protein>
    <submittedName>
        <fullName evidence="1">Uncharacterized protein</fullName>
    </submittedName>
</protein>
<evidence type="ECO:0000313" key="2">
    <source>
        <dbReference type="Proteomes" id="UP000024635"/>
    </source>
</evidence>
<reference evidence="2" key="1">
    <citation type="journal article" date="2015" name="Nat. Genet.">
        <title>The genome and transcriptome of the zoonotic hookworm Ancylostoma ceylanicum identify infection-specific gene families.</title>
        <authorList>
            <person name="Schwarz E.M."/>
            <person name="Hu Y."/>
            <person name="Antoshechkin I."/>
            <person name="Miller M.M."/>
            <person name="Sternberg P.W."/>
            <person name="Aroian R.V."/>
        </authorList>
    </citation>
    <scope>NUCLEOTIDE SEQUENCE</scope>
    <source>
        <strain evidence="2">HY135</strain>
    </source>
</reference>
<dbReference type="Proteomes" id="UP000024635">
    <property type="component" value="Unassembled WGS sequence"/>
</dbReference>
<evidence type="ECO:0000313" key="1">
    <source>
        <dbReference type="EMBL" id="EYC26356.1"/>
    </source>
</evidence>